<protein>
    <submittedName>
        <fullName evidence="2">Glycosyltransferase involved in cell wall biogenesis-like protein</fullName>
    </submittedName>
</protein>
<dbReference type="STRING" id="479432.Sros_3317"/>
<dbReference type="SUPFAM" id="SSF53448">
    <property type="entry name" value="Nucleotide-diphospho-sugar transferases"/>
    <property type="match status" value="1"/>
</dbReference>
<dbReference type="PANTHER" id="PTHR43685:SF2">
    <property type="entry name" value="GLYCOSYLTRANSFERASE 2-LIKE DOMAIN-CONTAINING PROTEIN"/>
    <property type="match status" value="1"/>
</dbReference>
<dbReference type="CAZy" id="GT2">
    <property type="family name" value="Glycosyltransferase Family 2"/>
</dbReference>
<dbReference type="EMBL" id="CP001814">
    <property type="protein sequence ID" value="ACZ86256.1"/>
    <property type="molecule type" value="Genomic_DNA"/>
</dbReference>
<organism evidence="2 3">
    <name type="scientific">Streptosporangium roseum (strain ATCC 12428 / DSM 43021 / JCM 3005 / KCTC 9067 / NCIMB 10171 / NRRL 2505 / NI 9100)</name>
    <dbReference type="NCBI Taxonomy" id="479432"/>
    <lineage>
        <taxon>Bacteria</taxon>
        <taxon>Bacillati</taxon>
        <taxon>Actinomycetota</taxon>
        <taxon>Actinomycetes</taxon>
        <taxon>Streptosporangiales</taxon>
        <taxon>Streptosporangiaceae</taxon>
        <taxon>Streptosporangium</taxon>
    </lineage>
</organism>
<accession>D2BDG7</accession>
<name>D2BDG7_STRRD</name>
<dbReference type="AlphaFoldDB" id="D2BDG7"/>
<dbReference type="InterPro" id="IPR001173">
    <property type="entry name" value="Glyco_trans_2-like"/>
</dbReference>
<dbReference type="Gene3D" id="3.90.550.10">
    <property type="entry name" value="Spore Coat Polysaccharide Biosynthesis Protein SpsA, Chain A"/>
    <property type="match status" value="1"/>
</dbReference>
<dbReference type="InterPro" id="IPR050834">
    <property type="entry name" value="Glycosyltransf_2"/>
</dbReference>
<dbReference type="InterPro" id="IPR029044">
    <property type="entry name" value="Nucleotide-diphossugar_trans"/>
</dbReference>
<evidence type="ECO:0000313" key="2">
    <source>
        <dbReference type="EMBL" id="ACZ86256.1"/>
    </source>
</evidence>
<feature type="domain" description="Glycosyltransferase 2-like" evidence="1">
    <location>
        <begin position="10"/>
        <end position="140"/>
    </location>
</feature>
<gene>
    <name evidence="2" type="ordered locus">Sros_3317</name>
</gene>
<dbReference type="PANTHER" id="PTHR43685">
    <property type="entry name" value="GLYCOSYLTRANSFERASE"/>
    <property type="match status" value="1"/>
</dbReference>
<dbReference type="Pfam" id="PF00535">
    <property type="entry name" value="Glycos_transf_2"/>
    <property type="match status" value="1"/>
</dbReference>
<dbReference type="HOGENOM" id="CLU_025996_25_1_11"/>
<evidence type="ECO:0000313" key="3">
    <source>
        <dbReference type="Proteomes" id="UP000002029"/>
    </source>
</evidence>
<proteinExistence type="predicted"/>
<sequence>MGKGNLIKLSVVVPVRDAELYISDALTSLVRNAHRDFEFIVVDDGSTDATGQIIEDFREDLPGLVVLRNERPVGLADARNLGVSLASGRYLTFMDGDDWLAPGYLTDLVGAIERLGCDFVRVDHVQVEGRRRVIHRAPPAPREVVLKPRDHILPAEVRTMVDYPYAWAGIYRRDLGDLLNFPGHLHTAEDRPWIWRLHRQASSFGVVSLAGLFYRRMVSGSLTRIGDARQLHFFDAFDLVFADLEEEFAPKAARTFCALLAHHLELADRFSPELRTRFERRGAEALRRLPGGLLAETRLDPARDQILRRLLEAR</sequence>
<dbReference type="KEGG" id="sro:Sros_3317"/>
<keyword evidence="3" id="KW-1185">Reference proteome</keyword>
<dbReference type="CDD" id="cd00761">
    <property type="entry name" value="Glyco_tranf_GTA_type"/>
    <property type="match status" value="1"/>
</dbReference>
<reference evidence="2 3" key="1">
    <citation type="journal article" date="2010" name="Stand. Genomic Sci.">
        <title>Complete genome sequence of Streptosporangium roseum type strain (NI 9100).</title>
        <authorList>
            <person name="Nolan M."/>
            <person name="Sikorski J."/>
            <person name="Jando M."/>
            <person name="Lucas S."/>
            <person name="Lapidus A."/>
            <person name="Glavina Del Rio T."/>
            <person name="Chen F."/>
            <person name="Tice H."/>
            <person name="Pitluck S."/>
            <person name="Cheng J.F."/>
            <person name="Chertkov O."/>
            <person name="Sims D."/>
            <person name="Meincke L."/>
            <person name="Brettin T."/>
            <person name="Han C."/>
            <person name="Detter J.C."/>
            <person name="Bruce D."/>
            <person name="Goodwin L."/>
            <person name="Land M."/>
            <person name="Hauser L."/>
            <person name="Chang Y.J."/>
            <person name="Jeffries C.D."/>
            <person name="Ivanova N."/>
            <person name="Mavromatis K."/>
            <person name="Mikhailova N."/>
            <person name="Chen A."/>
            <person name="Palaniappan K."/>
            <person name="Chain P."/>
            <person name="Rohde M."/>
            <person name="Goker M."/>
            <person name="Bristow J."/>
            <person name="Eisen J.A."/>
            <person name="Markowitz V."/>
            <person name="Hugenholtz P."/>
            <person name="Kyrpides N.C."/>
            <person name="Klenk H.P."/>
        </authorList>
    </citation>
    <scope>NUCLEOTIDE SEQUENCE [LARGE SCALE GENOMIC DNA]</scope>
    <source>
        <strain evidence="3">ATCC 12428 / DSM 43021 / JCM 3005 / NI 9100</strain>
    </source>
</reference>
<dbReference type="eggNOG" id="COG0463">
    <property type="taxonomic scope" value="Bacteria"/>
</dbReference>
<dbReference type="Proteomes" id="UP000002029">
    <property type="component" value="Chromosome"/>
</dbReference>
<evidence type="ECO:0000259" key="1">
    <source>
        <dbReference type="Pfam" id="PF00535"/>
    </source>
</evidence>